<feature type="non-terminal residue" evidence="2">
    <location>
        <position position="81"/>
    </location>
</feature>
<dbReference type="AlphaFoldDB" id="A0A4S8KS87"/>
<organism evidence="2 3">
    <name type="scientific">Dendrothele bispora (strain CBS 962.96)</name>
    <dbReference type="NCBI Taxonomy" id="1314807"/>
    <lineage>
        <taxon>Eukaryota</taxon>
        <taxon>Fungi</taxon>
        <taxon>Dikarya</taxon>
        <taxon>Basidiomycota</taxon>
        <taxon>Agaricomycotina</taxon>
        <taxon>Agaricomycetes</taxon>
        <taxon>Agaricomycetidae</taxon>
        <taxon>Agaricales</taxon>
        <taxon>Agaricales incertae sedis</taxon>
        <taxon>Dendrothele</taxon>
    </lineage>
</organism>
<proteinExistence type="predicted"/>
<evidence type="ECO:0000313" key="2">
    <source>
        <dbReference type="EMBL" id="THU78543.1"/>
    </source>
</evidence>
<dbReference type="Proteomes" id="UP000297245">
    <property type="component" value="Unassembled WGS sequence"/>
</dbReference>
<name>A0A4S8KS87_DENBC</name>
<feature type="region of interest" description="Disordered" evidence="1">
    <location>
        <begin position="1"/>
        <end position="81"/>
    </location>
</feature>
<sequence length="81" mass="8877">MIKNADGSILDVQQQRQHHSDPTFPNANTSTTSHRSPPHHVSGQQLQLALPTSPHRNPPSLNGDDHYSERRLFMSPGSGSA</sequence>
<feature type="compositionally biased region" description="Basic and acidic residues" evidence="1">
    <location>
        <begin position="63"/>
        <end position="72"/>
    </location>
</feature>
<reference evidence="2 3" key="1">
    <citation type="journal article" date="2019" name="Nat. Ecol. Evol.">
        <title>Megaphylogeny resolves global patterns of mushroom evolution.</title>
        <authorList>
            <person name="Varga T."/>
            <person name="Krizsan K."/>
            <person name="Foldi C."/>
            <person name="Dima B."/>
            <person name="Sanchez-Garcia M."/>
            <person name="Sanchez-Ramirez S."/>
            <person name="Szollosi G.J."/>
            <person name="Szarkandi J.G."/>
            <person name="Papp V."/>
            <person name="Albert L."/>
            <person name="Andreopoulos W."/>
            <person name="Angelini C."/>
            <person name="Antonin V."/>
            <person name="Barry K.W."/>
            <person name="Bougher N.L."/>
            <person name="Buchanan P."/>
            <person name="Buyck B."/>
            <person name="Bense V."/>
            <person name="Catcheside P."/>
            <person name="Chovatia M."/>
            <person name="Cooper J."/>
            <person name="Damon W."/>
            <person name="Desjardin D."/>
            <person name="Finy P."/>
            <person name="Geml J."/>
            <person name="Haridas S."/>
            <person name="Hughes K."/>
            <person name="Justo A."/>
            <person name="Karasinski D."/>
            <person name="Kautmanova I."/>
            <person name="Kiss B."/>
            <person name="Kocsube S."/>
            <person name="Kotiranta H."/>
            <person name="LaButti K.M."/>
            <person name="Lechner B.E."/>
            <person name="Liimatainen K."/>
            <person name="Lipzen A."/>
            <person name="Lukacs Z."/>
            <person name="Mihaltcheva S."/>
            <person name="Morgado L.N."/>
            <person name="Niskanen T."/>
            <person name="Noordeloos M.E."/>
            <person name="Ohm R.A."/>
            <person name="Ortiz-Santana B."/>
            <person name="Ovrebo C."/>
            <person name="Racz N."/>
            <person name="Riley R."/>
            <person name="Savchenko A."/>
            <person name="Shiryaev A."/>
            <person name="Soop K."/>
            <person name="Spirin V."/>
            <person name="Szebenyi C."/>
            <person name="Tomsovsky M."/>
            <person name="Tulloss R.E."/>
            <person name="Uehling J."/>
            <person name="Grigoriev I.V."/>
            <person name="Vagvolgyi C."/>
            <person name="Papp T."/>
            <person name="Martin F.M."/>
            <person name="Miettinen O."/>
            <person name="Hibbett D.S."/>
            <person name="Nagy L.G."/>
        </authorList>
    </citation>
    <scope>NUCLEOTIDE SEQUENCE [LARGE SCALE GENOMIC DNA]</scope>
    <source>
        <strain evidence="2 3">CBS 962.96</strain>
    </source>
</reference>
<evidence type="ECO:0000256" key="1">
    <source>
        <dbReference type="SAM" id="MobiDB-lite"/>
    </source>
</evidence>
<keyword evidence="3" id="KW-1185">Reference proteome</keyword>
<protein>
    <submittedName>
        <fullName evidence="2">Uncharacterized protein</fullName>
    </submittedName>
</protein>
<feature type="compositionally biased region" description="Polar residues" evidence="1">
    <location>
        <begin position="23"/>
        <end position="35"/>
    </location>
</feature>
<accession>A0A4S8KS87</accession>
<dbReference type="EMBL" id="ML180175">
    <property type="protein sequence ID" value="THU78543.1"/>
    <property type="molecule type" value="Genomic_DNA"/>
</dbReference>
<evidence type="ECO:0000313" key="3">
    <source>
        <dbReference type="Proteomes" id="UP000297245"/>
    </source>
</evidence>
<gene>
    <name evidence="2" type="ORF">K435DRAFT_845752</name>
</gene>